<protein>
    <submittedName>
        <fullName evidence="1">Uncharacterized protein</fullName>
    </submittedName>
</protein>
<reference evidence="1 2" key="1">
    <citation type="submission" date="2017-04" db="EMBL/GenBank/DDBJ databases">
        <authorList>
            <person name="Afonso C.L."/>
            <person name="Miller P.J."/>
            <person name="Scott M.A."/>
            <person name="Spackman E."/>
            <person name="Goraichik I."/>
            <person name="Dimitrov K.M."/>
            <person name="Suarez D.L."/>
            <person name="Swayne D.E."/>
        </authorList>
    </citation>
    <scope>NUCLEOTIDE SEQUENCE [LARGE SCALE GENOMIC DNA]</scope>
    <source>
        <strain evidence="2">XA(T)</strain>
    </source>
</reference>
<keyword evidence="2" id="KW-1185">Reference proteome</keyword>
<dbReference type="Proteomes" id="UP000192775">
    <property type="component" value="Chromosome"/>
</dbReference>
<evidence type="ECO:0000313" key="1">
    <source>
        <dbReference type="EMBL" id="ARJ05006.1"/>
    </source>
</evidence>
<dbReference type="AlphaFoldDB" id="A0A1X9LII7"/>
<gene>
    <name evidence="1" type="ORF">B5808_07150</name>
</gene>
<dbReference type="EMBL" id="CP020715">
    <property type="protein sequence ID" value="ARJ05006.1"/>
    <property type="molecule type" value="Genomic_DNA"/>
</dbReference>
<sequence length="100" mass="11241">MIANTSGATFHDVVIEVALKGFPSARPITLRILPPGTYLVRHKSSGDPFEWAFARELREADQPLQPFMNTAEWAVTAIRFSDNLGQRWTADERAILTREA</sequence>
<dbReference type="RefSeq" id="WP_085019144.1">
    <property type="nucleotide sequence ID" value="NZ_BMHD01000001.1"/>
</dbReference>
<organism evidence="1 2">
    <name type="scientific">Cnuibacter physcomitrellae</name>
    <dbReference type="NCBI Taxonomy" id="1619308"/>
    <lineage>
        <taxon>Bacteria</taxon>
        <taxon>Bacillati</taxon>
        <taxon>Actinomycetota</taxon>
        <taxon>Actinomycetes</taxon>
        <taxon>Micrococcales</taxon>
        <taxon>Microbacteriaceae</taxon>
        <taxon>Cnuibacter</taxon>
    </lineage>
</organism>
<dbReference type="STRING" id="1619308.B5808_07150"/>
<proteinExistence type="predicted"/>
<name>A0A1X9LII7_9MICO</name>
<dbReference type="KEGG" id="cphy:B5808_07150"/>
<evidence type="ECO:0000313" key="2">
    <source>
        <dbReference type="Proteomes" id="UP000192775"/>
    </source>
</evidence>
<accession>A0A1X9LII7</accession>